<sequence>MTDSLDDVVVRLRAAGCVFAEDEAALLLGEGLDDAALERALVRRCLGEPLEVVLGWASFAGVRVVVAPGVFVPRSRTALVVDVAVESVAGRADPAVLDLCCGTGAVAAAVLARRPDAQVHAADLDPAAVACARRNLPPDRVHEGDLFAALPDALRGHFDVIAANAPYVPTAAIATMPPEARVHEPAVALDGGADGLDLHRRIARGASPWLVPGGVLLVETSREQAASTVALLADAGFATSVRRDDDVDGTVVVGRR</sequence>
<dbReference type="RefSeq" id="WP_246117243.1">
    <property type="nucleotide sequence ID" value="NZ_BJWG01000001.1"/>
</dbReference>
<keyword evidence="2 7" id="KW-0489">Methyltransferase</keyword>
<dbReference type="InterPro" id="IPR022446">
    <property type="entry name" value="MeTrfrase_put"/>
</dbReference>
<dbReference type="Pfam" id="PF05175">
    <property type="entry name" value="MTS"/>
    <property type="match status" value="1"/>
</dbReference>
<dbReference type="SUPFAM" id="SSF53335">
    <property type="entry name" value="S-adenosyl-L-methionine-dependent methyltransferases"/>
    <property type="match status" value="1"/>
</dbReference>
<evidence type="ECO:0000256" key="1">
    <source>
        <dbReference type="ARBA" id="ARBA00012771"/>
    </source>
</evidence>
<evidence type="ECO:0000313" key="7">
    <source>
        <dbReference type="EMBL" id="GEL93498.1"/>
    </source>
</evidence>
<comment type="caution">
    <text evidence="7">The sequence shown here is derived from an EMBL/GenBank/DDBJ whole genome shotgun (WGS) entry which is preliminary data.</text>
</comment>
<organism evidence="7 8">
    <name type="scientific">Cellulomonas composti</name>
    <dbReference type="NCBI Taxonomy" id="266130"/>
    <lineage>
        <taxon>Bacteria</taxon>
        <taxon>Bacillati</taxon>
        <taxon>Actinomycetota</taxon>
        <taxon>Actinomycetes</taxon>
        <taxon>Micrococcales</taxon>
        <taxon>Cellulomonadaceae</taxon>
        <taxon>Cellulomonas</taxon>
    </lineage>
</organism>
<gene>
    <name evidence="7" type="primary">hemK</name>
    <name evidence="7" type="ORF">CCO02nite_01560</name>
</gene>
<protein>
    <recommendedName>
        <fullName evidence="1">peptide chain release factor N(5)-glutamine methyltransferase</fullName>
        <ecNumber evidence="1">2.1.1.297</ecNumber>
    </recommendedName>
</protein>
<dbReference type="CDD" id="cd02440">
    <property type="entry name" value="AdoMet_MTases"/>
    <property type="match status" value="1"/>
</dbReference>
<keyword evidence="3 7" id="KW-0808">Transferase</keyword>
<dbReference type="AlphaFoldDB" id="A0A511J684"/>
<dbReference type="EMBL" id="BJWG01000001">
    <property type="protein sequence ID" value="GEL93498.1"/>
    <property type="molecule type" value="Genomic_DNA"/>
</dbReference>
<dbReference type="NCBIfam" id="TIGR00536">
    <property type="entry name" value="hemK_fam"/>
    <property type="match status" value="1"/>
</dbReference>
<keyword evidence="4" id="KW-0949">S-adenosyl-L-methionine</keyword>
<reference evidence="7 8" key="1">
    <citation type="submission" date="2019-07" db="EMBL/GenBank/DDBJ databases">
        <title>Whole genome shotgun sequence of Cellulomonas composti NBRC 100758.</title>
        <authorList>
            <person name="Hosoyama A."/>
            <person name="Uohara A."/>
            <person name="Ohji S."/>
            <person name="Ichikawa N."/>
        </authorList>
    </citation>
    <scope>NUCLEOTIDE SEQUENCE [LARGE SCALE GENOMIC DNA]</scope>
    <source>
        <strain evidence="7 8">NBRC 100758</strain>
    </source>
</reference>
<dbReference type="NCBIfam" id="TIGR03704">
    <property type="entry name" value="PrmC_rel_meth"/>
    <property type="match status" value="1"/>
</dbReference>
<evidence type="ECO:0000256" key="2">
    <source>
        <dbReference type="ARBA" id="ARBA00022603"/>
    </source>
</evidence>
<keyword evidence="8" id="KW-1185">Reference proteome</keyword>
<dbReference type="GO" id="GO:0102559">
    <property type="term" value="F:peptide chain release factor N(5)-glutamine methyltransferase activity"/>
    <property type="evidence" value="ECO:0007669"/>
    <property type="project" value="UniProtKB-EC"/>
</dbReference>
<dbReference type="InterPro" id="IPR029063">
    <property type="entry name" value="SAM-dependent_MTases_sf"/>
</dbReference>
<evidence type="ECO:0000256" key="3">
    <source>
        <dbReference type="ARBA" id="ARBA00022679"/>
    </source>
</evidence>
<evidence type="ECO:0000259" key="6">
    <source>
        <dbReference type="Pfam" id="PF05175"/>
    </source>
</evidence>
<dbReference type="PANTHER" id="PTHR18895:SF74">
    <property type="entry name" value="MTRF1L RELEASE FACTOR GLUTAMINE METHYLTRANSFERASE"/>
    <property type="match status" value="1"/>
</dbReference>
<dbReference type="Proteomes" id="UP000321720">
    <property type="component" value="Unassembled WGS sequence"/>
</dbReference>
<evidence type="ECO:0000256" key="5">
    <source>
        <dbReference type="ARBA" id="ARBA00048391"/>
    </source>
</evidence>
<accession>A0A511J684</accession>
<dbReference type="EC" id="2.1.1.297" evidence="1"/>
<dbReference type="PANTHER" id="PTHR18895">
    <property type="entry name" value="HEMK METHYLTRANSFERASE"/>
    <property type="match status" value="1"/>
</dbReference>
<proteinExistence type="predicted"/>
<evidence type="ECO:0000256" key="4">
    <source>
        <dbReference type="ARBA" id="ARBA00022691"/>
    </source>
</evidence>
<dbReference type="InterPro" id="IPR050320">
    <property type="entry name" value="N5-glutamine_MTase"/>
</dbReference>
<feature type="domain" description="Methyltransferase small" evidence="6">
    <location>
        <begin position="65"/>
        <end position="172"/>
    </location>
</feature>
<dbReference type="InterPro" id="IPR007848">
    <property type="entry name" value="Small_mtfrase_dom"/>
</dbReference>
<dbReference type="Gene3D" id="3.40.50.150">
    <property type="entry name" value="Vaccinia Virus protein VP39"/>
    <property type="match status" value="1"/>
</dbReference>
<comment type="catalytic activity">
    <reaction evidence="5">
        <text>L-glutaminyl-[peptide chain release factor] + S-adenosyl-L-methionine = N(5)-methyl-L-glutaminyl-[peptide chain release factor] + S-adenosyl-L-homocysteine + H(+)</text>
        <dbReference type="Rhea" id="RHEA:42896"/>
        <dbReference type="Rhea" id="RHEA-COMP:10271"/>
        <dbReference type="Rhea" id="RHEA-COMP:10272"/>
        <dbReference type="ChEBI" id="CHEBI:15378"/>
        <dbReference type="ChEBI" id="CHEBI:30011"/>
        <dbReference type="ChEBI" id="CHEBI:57856"/>
        <dbReference type="ChEBI" id="CHEBI:59789"/>
        <dbReference type="ChEBI" id="CHEBI:61891"/>
        <dbReference type="EC" id="2.1.1.297"/>
    </reaction>
</comment>
<dbReference type="InterPro" id="IPR004556">
    <property type="entry name" value="HemK-like"/>
</dbReference>
<name>A0A511J684_9CELL</name>
<dbReference type="GO" id="GO:0032259">
    <property type="term" value="P:methylation"/>
    <property type="evidence" value="ECO:0007669"/>
    <property type="project" value="UniProtKB-KW"/>
</dbReference>
<evidence type="ECO:0000313" key="8">
    <source>
        <dbReference type="Proteomes" id="UP000321720"/>
    </source>
</evidence>